<name>A0A922NXM0_9HYPH</name>
<evidence type="ECO:0000313" key="3">
    <source>
        <dbReference type="Proteomes" id="UP000052167"/>
    </source>
</evidence>
<reference evidence="2 3" key="1">
    <citation type="submission" date="2014-06" db="EMBL/GenBank/DDBJ databases">
        <title>Rhizobium pelagicum/R2-400B4.</title>
        <authorList>
            <person name="Kimes N.E."/>
            <person name="Lopez-Perez M."/>
        </authorList>
    </citation>
    <scope>NUCLEOTIDE SEQUENCE [LARGE SCALE GENOMIC DNA]</scope>
    <source>
        <strain evidence="2 3">R2-400B4</strain>
    </source>
</reference>
<proteinExistence type="predicted"/>
<feature type="transmembrane region" description="Helical" evidence="1">
    <location>
        <begin position="132"/>
        <end position="151"/>
    </location>
</feature>
<dbReference type="OrthoDB" id="960912at2"/>
<keyword evidence="1" id="KW-0812">Transmembrane</keyword>
<dbReference type="InterPro" id="IPR005325">
    <property type="entry name" value="DUF308_memb"/>
</dbReference>
<evidence type="ECO:0000256" key="1">
    <source>
        <dbReference type="SAM" id="Phobius"/>
    </source>
</evidence>
<dbReference type="Pfam" id="PF03729">
    <property type="entry name" value="DUF308"/>
    <property type="match status" value="1"/>
</dbReference>
<comment type="caution">
    <text evidence="2">The sequence shown here is derived from an EMBL/GenBank/DDBJ whole genome shotgun (WGS) entry which is preliminary data.</text>
</comment>
<gene>
    <name evidence="2" type="ORF">GV68_18040</name>
</gene>
<organism evidence="2 3">
    <name type="scientific">Pseudorhizobium pelagicum</name>
    <dbReference type="NCBI Taxonomy" id="1509405"/>
    <lineage>
        <taxon>Bacteria</taxon>
        <taxon>Pseudomonadati</taxon>
        <taxon>Pseudomonadota</taxon>
        <taxon>Alphaproteobacteria</taxon>
        <taxon>Hyphomicrobiales</taxon>
        <taxon>Rhizobiaceae</taxon>
        <taxon>Rhizobium/Agrobacterium group</taxon>
        <taxon>Pseudorhizobium</taxon>
    </lineage>
</organism>
<dbReference type="EMBL" id="JOKJ01000038">
    <property type="protein sequence ID" value="KEQ03073.1"/>
    <property type="molecule type" value="Genomic_DNA"/>
</dbReference>
<feature type="transmembrane region" description="Helical" evidence="1">
    <location>
        <begin position="163"/>
        <end position="183"/>
    </location>
</feature>
<accession>A0A922NXM0</accession>
<keyword evidence="1" id="KW-0472">Membrane</keyword>
<dbReference type="AlphaFoldDB" id="A0A922NXM0"/>
<evidence type="ECO:0000313" key="2">
    <source>
        <dbReference type="EMBL" id="KEQ03073.1"/>
    </source>
</evidence>
<dbReference type="Proteomes" id="UP000052167">
    <property type="component" value="Unassembled WGS sequence"/>
</dbReference>
<protein>
    <submittedName>
        <fullName evidence="2">Membrane protein</fullName>
    </submittedName>
</protein>
<keyword evidence="3" id="KW-1185">Reference proteome</keyword>
<keyword evidence="1" id="KW-1133">Transmembrane helix</keyword>
<dbReference type="RefSeq" id="WP_037169277.1">
    <property type="nucleotide sequence ID" value="NZ_JOKI01000034.1"/>
</dbReference>
<feature type="transmembrane region" description="Helical" evidence="1">
    <location>
        <begin position="21"/>
        <end position="39"/>
    </location>
</feature>
<sequence>MTSYQAGIAHDADHNWLQRYSYVRAGFSFLWVAAALTLARENLAVSAALLIGYPAWDAGANLVDAFRNGGLTANKSQAFNVATSTVMTIAVAVALTISMNWVLAAFGLWAVLSGLLQLSTAVRRWKTSGGQWAMILSGGQSALAGVFFLFQARMPEAPSIANVAGYAAFGAIYFLVTAVWLTIGRMRSRMS</sequence>